<dbReference type="PANTHER" id="PTHR35936">
    <property type="entry name" value="MEMBRANE-BOUND LYTIC MUREIN TRANSGLYCOSYLASE F"/>
    <property type="match status" value="1"/>
</dbReference>
<dbReference type="SUPFAM" id="SSF53850">
    <property type="entry name" value="Periplasmic binding protein-like II"/>
    <property type="match status" value="1"/>
</dbReference>
<name>A0A2T5VB30_9HYPH</name>
<evidence type="ECO:0000313" key="3">
    <source>
        <dbReference type="Proteomes" id="UP000244081"/>
    </source>
</evidence>
<feature type="chain" id="PRO_5015700480" evidence="1">
    <location>
        <begin position="23"/>
        <end position="250"/>
    </location>
</feature>
<keyword evidence="1" id="KW-0732">Signal</keyword>
<accession>A0A2T5VB30</accession>
<dbReference type="RefSeq" id="WP_107989782.1">
    <property type="nucleotide sequence ID" value="NZ_QAYG01000003.1"/>
</dbReference>
<evidence type="ECO:0000313" key="2">
    <source>
        <dbReference type="EMBL" id="PTW60960.1"/>
    </source>
</evidence>
<dbReference type="PANTHER" id="PTHR35936:SF35">
    <property type="entry name" value="L-CYSTINE-BINDING PROTEIN TCYJ"/>
    <property type="match status" value="1"/>
</dbReference>
<comment type="caution">
    <text evidence="2">The sequence shown here is derived from an EMBL/GenBank/DDBJ whole genome shotgun (WGS) entry which is preliminary data.</text>
</comment>
<keyword evidence="3" id="KW-1185">Reference proteome</keyword>
<protein>
    <submittedName>
        <fullName evidence="2">Amino acid ABC transporter substrate-binding protein (PAAT family)</fullName>
    </submittedName>
</protein>
<feature type="signal peptide" evidence="1">
    <location>
        <begin position="1"/>
        <end position="22"/>
    </location>
</feature>
<dbReference type="EMBL" id="QAYG01000003">
    <property type="protein sequence ID" value="PTW60960.1"/>
    <property type="molecule type" value="Genomic_DNA"/>
</dbReference>
<sequence>MRAFILAMLVIASALVPDTASAEDVPGHNHLHFASGHNPPLSNDEHTGFNDRILAEAFRRTGIEISLRRVPTGRAGPLVNAGTEDGCGPRIPEFSEYFPNLVPIKEPAITFEFVAFTRRDGIRFNGWESLSRYTVGHLMGSVILARNSDKHAAAVTRVKSVIQLFELLDRGRIDIAIIERWTGLDAIKRLGLKNVRMLHPALARRPMFFFLNRKHAALVPRVEAAMREMKADGTYDRTMVQVLNPLLVGF</sequence>
<dbReference type="AlphaFoldDB" id="A0A2T5VB30"/>
<organism evidence="2 3">
    <name type="scientific">Breoghania corrubedonensis</name>
    <dbReference type="NCBI Taxonomy" id="665038"/>
    <lineage>
        <taxon>Bacteria</taxon>
        <taxon>Pseudomonadati</taxon>
        <taxon>Pseudomonadota</taxon>
        <taxon>Alphaproteobacteria</taxon>
        <taxon>Hyphomicrobiales</taxon>
        <taxon>Stappiaceae</taxon>
        <taxon>Breoghania</taxon>
    </lineage>
</organism>
<dbReference type="Gene3D" id="3.40.190.10">
    <property type="entry name" value="Periplasmic binding protein-like II"/>
    <property type="match status" value="2"/>
</dbReference>
<reference evidence="2 3" key="1">
    <citation type="submission" date="2018-04" db="EMBL/GenBank/DDBJ databases">
        <title>Genomic Encyclopedia of Archaeal and Bacterial Type Strains, Phase II (KMG-II): from individual species to whole genera.</title>
        <authorList>
            <person name="Goeker M."/>
        </authorList>
    </citation>
    <scope>NUCLEOTIDE SEQUENCE [LARGE SCALE GENOMIC DNA]</scope>
    <source>
        <strain evidence="2 3">DSM 23382</strain>
    </source>
</reference>
<dbReference type="OrthoDB" id="8481290at2"/>
<proteinExistence type="predicted"/>
<evidence type="ECO:0000256" key="1">
    <source>
        <dbReference type="SAM" id="SignalP"/>
    </source>
</evidence>
<dbReference type="Proteomes" id="UP000244081">
    <property type="component" value="Unassembled WGS sequence"/>
</dbReference>
<gene>
    <name evidence="2" type="ORF">C8N35_103141</name>
</gene>